<accession>A0A7V4E1Z9</accession>
<dbReference type="EMBL" id="DTDP01000069">
    <property type="protein sequence ID" value="HGK53698.1"/>
    <property type="molecule type" value="Genomic_DNA"/>
</dbReference>
<feature type="coiled-coil region" evidence="1">
    <location>
        <begin position="36"/>
        <end position="63"/>
    </location>
</feature>
<proteinExistence type="predicted"/>
<gene>
    <name evidence="2" type="ORF">ENU72_01580</name>
</gene>
<organism evidence="2">
    <name type="scientific">candidate division WOR-3 bacterium</name>
    <dbReference type="NCBI Taxonomy" id="2052148"/>
    <lineage>
        <taxon>Bacteria</taxon>
        <taxon>Bacteria division WOR-3</taxon>
    </lineage>
</organism>
<keyword evidence="1" id="KW-0175">Coiled coil</keyword>
<evidence type="ECO:0000313" key="2">
    <source>
        <dbReference type="EMBL" id="HGK53698.1"/>
    </source>
</evidence>
<protein>
    <submittedName>
        <fullName evidence="2">Uncharacterized protein</fullName>
    </submittedName>
</protein>
<evidence type="ECO:0000256" key="1">
    <source>
        <dbReference type="SAM" id="Coils"/>
    </source>
</evidence>
<sequence length="68" mass="8512">MKMSKSEEKLAKRTLEWIMDWYIDLRYEYRGDELTIDRLERYLRMMKHEIDGLLEEIKNLEQKEESKI</sequence>
<name>A0A7V4E1Z9_UNCW3</name>
<dbReference type="AlphaFoldDB" id="A0A7V4E1Z9"/>
<reference evidence="2" key="1">
    <citation type="journal article" date="2020" name="mSystems">
        <title>Genome- and Community-Level Interaction Insights into Carbon Utilization and Element Cycling Functions of Hydrothermarchaeota in Hydrothermal Sediment.</title>
        <authorList>
            <person name="Zhou Z."/>
            <person name="Liu Y."/>
            <person name="Xu W."/>
            <person name="Pan J."/>
            <person name="Luo Z.H."/>
            <person name="Li M."/>
        </authorList>
    </citation>
    <scope>NUCLEOTIDE SEQUENCE [LARGE SCALE GENOMIC DNA]</scope>
    <source>
        <strain evidence="2">SpSt-695</strain>
    </source>
</reference>
<comment type="caution">
    <text evidence="2">The sequence shown here is derived from an EMBL/GenBank/DDBJ whole genome shotgun (WGS) entry which is preliminary data.</text>
</comment>